<evidence type="ECO:0000313" key="3">
    <source>
        <dbReference type="Proteomes" id="UP000789396"/>
    </source>
</evidence>
<evidence type="ECO:0000256" key="1">
    <source>
        <dbReference type="SAM" id="MobiDB-lite"/>
    </source>
</evidence>
<gene>
    <name evidence="2" type="ORF">RFULGI_LOCUS8217</name>
</gene>
<sequence>MSSELLQIPEESESNNNNRHWCTPGSSFGKRWHSFEQSTDKDSAEIKIKLTNQNDQEIYSDLINEIYEISETSEQDNSNEGEKSDTDNVLNNLIYDTNSNTIEDLFDFSVLLSQE</sequence>
<evidence type="ECO:0000313" key="2">
    <source>
        <dbReference type="EMBL" id="CAG8644879.1"/>
    </source>
</evidence>
<organism evidence="2 3">
    <name type="scientific">Racocetra fulgida</name>
    <dbReference type="NCBI Taxonomy" id="60492"/>
    <lineage>
        <taxon>Eukaryota</taxon>
        <taxon>Fungi</taxon>
        <taxon>Fungi incertae sedis</taxon>
        <taxon>Mucoromycota</taxon>
        <taxon>Glomeromycotina</taxon>
        <taxon>Glomeromycetes</taxon>
        <taxon>Diversisporales</taxon>
        <taxon>Gigasporaceae</taxon>
        <taxon>Racocetra</taxon>
    </lineage>
</organism>
<dbReference type="Proteomes" id="UP000789396">
    <property type="component" value="Unassembled WGS sequence"/>
</dbReference>
<proteinExistence type="predicted"/>
<reference evidence="2" key="1">
    <citation type="submission" date="2021-06" db="EMBL/GenBank/DDBJ databases">
        <authorList>
            <person name="Kallberg Y."/>
            <person name="Tangrot J."/>
            <person name="Rosling A."/>
        </authorList>
    </citation>
    <scope>NUCLEOTIDE SEQUENCE</scope>
    <source>
        <strain evidence="2">IN212</strain>
    </source>
</reference>
<protein>
    <submittedName>
        <fullName evidence="2">19523_t:CDS:1</fullName>
    </submittedName>
</protein>
<accession>A0A9N9DL84</accession>
<name>A0A9N9DL84_9GLOM</name>
<feature type="region of interest" description="Disordered" evidence="1">
    <location>
        <begin position="1"/>
        <end position="23"/>
    </location>
</feature>
<dbReference type="EMBL" id="CAJVPZ010012976">
    <property type="protein sequence ID" value="CAG8644879.1"/>
    <property type="molecule type" value="Genomic_DNA"/>
</dbReference>
<comment type="caution">
    <text evidence="2">The sequence shown here is derived from an EMBL/GenBank/DDBJ whole genome shotgun (WGS) entry which is preliminary data.</text>
</comment>
<dbReference type="AlphaFoldDB" id="A0A9N9DL84"/>
<feature type="compositionally biased region" description="Polar residues" evidence="1">
    <location>
        <begin position="14"/>
        <end position="23"/>
    </location>
</feature>
<keyword evidence="3" id="KW-1185">Reference proteome</keyword>